<evidence type="ECO:0000256" key="3">
    <source>
        <dbReference type="ARBA" id="ARBA00022603"/>
    </source>
</evidence>
<dbReference type="CDD" id="cd02440">
    <property type="entry name" value="AdoMet_MTases"/>
    <property type="match status" value="1"/>
</dbReference>
<dbReference type="EC" id="2.1.1.172" evidence="6"/>
<proteinExistence type="inferred from homology"/>
<dbReference type="Gene3D" id="3.40.50.150">
    <property type="entry name" value="Vaccinia Virus protein VP39"/>
    <property type="match status" value="2"/>
</dbReference>
<dbReference type="EMBL" id="PTIT01000008">
    <property type="protein sequence ID" value="PPK51950.1"/>
    <property type="molecule type" value="Genomic_DNA"/>
</dbReference>
<dbReference type="HAMAP" id="MF_01862">
    <property type="entry name" value="16SrRNA_methyltr_C"/>
    <property type="match status" value="1"/>
</dbReference>
<evidence type="ECO:0000313" key="12">
    <source>
        <dbReference type="Proteomes" id="UP000239648"/>
    </source>
</evidence>
<evidence type="ECO:0000256" key="1">
    <source>
        <dbReference type="ARBA" id="ARBA00022490"/>
    </source>
</evidence>
<dbReference type="InterPro" id="IPR013675">
    <property type="entry name" value="Mtase_sm_N"/>
</dbReference>
<keyword evidence="3 6" id="KW-0489">Methyltransferase</keyword>
<evidence type="ECO:0000256" key="6">
    <source>
        <dbReference type="HAMAP-Rule" id="MF_01862"/>
    </source>
</evidence>
<organism evidence="10 11">
    <name type="scientific">Marinobacter persicus</name>
    <dbReference type="NCBI Taxonomy" id="930118"/>
    <lineage>
        <taxon>Bacteria</taxon>
        <taxon>Pseudomonadati</taxon>
        <taxon>Pseudomonadota</taxon>
        <taxon>Gammaproteobacteria</taxon>
        <taxon>Pseudomonadales</taxon>
        <taxon>Marinobacteraceae</taxon>
        <taxon>Marinobacter</taxon>
    </lineage>
</organism>
<dbReference type="RefSeq" id="WP_104415848.1">
    <property type="nucleotide sequence ID" value="NZ_PTIT01000008.1"/>
</dbReference>
<evidence type="ECO:0000256" key="5">
    <source>
        <dbReference type="ARBA" id="ARBA00022691"/>
    </source>
</evidence>
<protein>
    <recommendedName>
        <fullName evidence="6">Ribosomal RNA small subunit methyltransferase C</fullName>
        <ecNumber evidence="6">2.1.1.172</ecNumber>
    </recommendedName>
    <alternativeName>
        <fullName evidence="6">16S rRNA m2G1207 methyltransferase</fullName>
    </alternativeName>
    <alternativeName>
        <fullName evidence="6">rRNA (guanine-N(2)-)-methyltransferase RsmC</fullName>
    </alternativeName>
</protein>
<evidence type="ECO:0000313" key="10">
    <source>
        <dbReference type="EMBL" id="PPK54986.1"/>
    </source>
</evidence>
<dbReference type="PANTHER" id="PTHR47816">
    <property type="entry name" value="RIBOSOMAL RNA SMALL SUBUNIT METHYLTRANSFERASE C"/>
    <property type="match status" value="1"/>
</dbReference>
<dbReference type="InterPro" id="IPR023543">
    <property type="entry name" value="rRNA_ssu_MeTfrase_C"/>
</dbReference>
<evidence type="ECO:0000256" key="4">
    <source>
        <dbReference type="ARBA" id="ARBA00022679"/>
    </source>
</evidence>
<comment type="subcellular location">
    <subcellularLocation>
        <location evidence="6">Cytoplasm</location>
    </subcellularLocation>
</comment>
<accession>A0A2S6G743</accession>
<dbReference type="SUPFAM" id="SSF53335">
    <property type="entry name" value="S-adenosyl-L-methionine-dependent methyltransferases"/>
    <property type="match status" value="1"/>
</dbReference>
<comment type="subunit">
    <text evidence="6">Monomer.</text>
</comment>
<dbReference type="Pfam" id="PF05175">
    <property type="entry name" value="MTS"/>
    <property type="match status" value="1"/>
</dbReference>
<dbReference type="GO" id="GO:0052914">
    <property type="term" value="F:16S rRNA (guanine(1207)-N(2))-methyltransferase activity"/>
    <property type="evidence" value="ECO:0007669"/>
    <property type="project" value="UniProtKB-EC"/>
</dbReference>
<feature type="domain" description="Methyltransferase small N-terminal" evidence="8">
    <location>
        <begin position="9"/>
        <end position="160"/>
    </location>
</feature>
<sequence length="353" mass="38263">MATLSNTHEVLLRNADLLEGQVALLGVTDPALLPLCPAPGIAMSEHAGVFARLADQAGWQACFGYQCAGLESGCCDTVIVFMPKVRAELELRLAMARYLGREGARLVLIGGKKEGIAGAAKPFQLATEDAGKVDSARHCQVWAGSNHQPLDRFDMMEWVQWQSLSCAGIEWPVAGMPGIFSQAELDAGTRLLLENLAEQPLKGDRVLDFACGAGVIGSWLQAFRKTRGETPGIVDGIDVQAQAVTCARATYERNQVQGEIIPSDGLAGIEGRWQAVVSNPPFHSGVKTDTSMTEQFLAQVARHLEAGGELRLVANSFLPYEALIQRYVGPVEKLAQDRRFTVYRAFRKAARAR</sequence>
<dbReference type="OrthoDB" id="9816072at2"/>
<evidence type="ECO:0000313" key="9">
    <source>
        <dbReference type="EMBL" id="PPK51950.1"/>
    </source>
</evidence>
<comment type="function">
    <text evidence="6">Specifically methylates the guanine in position 1207 of 16S rRNA in the 30S particle.</text>
</comment>
<keyword evidence="4 6" id="KW-0808">Transferase</keyword>
<evidence type="ECO:0000313" key="11">
    <source>
        <dbReference type="Proteomes" id="UP000239446"/>
    </source>
</evidence>
<comment type="catalytic activity">
    <reaction evidence="6">
        <text>guanosine(1207) in 16S rRNA + S-adenosyl-L-methionine = N(2)-methylguanosine(1207) in 16S rRNA + S-adenosyl-L-homocysteine + H(+)</text>
        <dbReference type="Rhea" id="RHEA:42736"/>
        <dbReference type="Rhea" id="RHEA-COMP:10213"/>
        <dbReference type="Rhea" id="RHEA-COMP:10214"/>
        <dbReference type="ChEBI" id="CHEBI:15378"/>
        <dbReference type="ChEBI" id="CHEBI:57856"/>
        <dbReference type="ChEBI" id="CHEBI:59789"/>
        <dbReference type="ChEBI" id="CHEBI:74269"/>
        <dbReference type="ChEBI" id="CHEBI:74481"/>
        <dbReference type="EC" id="2.1.1.172"/>
    </reaction>
</comment>
<evidence type="ECO:0000259" key="7">
    <source>
        <dbReference type="Pfam" id="PF05175"/>
    </source>
</evidence>
<reference evidence="9 12" key="1">
    <citation type="submission" date="2018-02" db="EMBL/GenBank/DDBJ databases">
        <title>Deep subsurface shale carbon reservoir microbial communities from Ohio and West Virginia, USA.</title>
        <authorList>
            <person name="Wrighton K."/>
        </authorList>
    </citation>
    <scope>NUCLEOTIDE SEQUENCE [LARGE SCALE GENOMIC DNA]</scope>
    <source>
        <strain evidence="9 12">UTICA-S1B6</strain>
    </source>
</reference>
<evidence type="ECO:0000256" key="2">
    <source>
        <dbReference type="ARBA" id="ARBA00022552"/>
    </source>
</evidence>
<name>A0A2S6G743_9GAMM</name>
<comment type="similarity">
    <text evidence="6">Belongs to the methyltransferase superfamily. RsmC family.</text>
</comment>
<dbReference type="Pfam" id="PF08468">
    <property type="entry name" value="MTS_N"/>
    <property type="match status" value="1"/>
</dbReference>
<dbReference type="Proteomes" id="UP000239648">
    <property type="component" value="Unassembled WGS sequence"/>
</dbReference>
<evidence type="ECO:0000259" key="8">
    <source>
        <dbReference type="Pfam" id="PF08468"/>
    </source>
</evidence>
<dbReference type="InterPro" id="IPR046977">
    <property type="entry name" value="RsmC/RlmG"/>
</dbReference>
<keyword evidence="5 6" id="KW-0949">S-adenosyl-L-methionine</keyword>
<comment type="caution">
    <text evidence="10">The sequence shown here is derived from an EMBL/GenBank/DDBJ whole genome shotgun (WGS) entry which is preliminary data.</text>
</comment>
<dbReference type="InterPro" id="IPR029063">
    <property type="entry name" value="SAM-dependent_MTases_sf"/>
</dbReference>
<reference evidence="10 11" key="2">
    <citation type="submission" date="2018-02" db="EMBL/GenBank/DDBJ databases">
        <title>Subsurface microbial communities from deep shales in Ohio and West Virginia, USA.</title>
        <authorList>
            <person name="Wrighton K."/>
        </authorList>
    </citation>
    <scope>NUCLEOTIDE SEQUENCE [LARGE SCALE GENOMIC DNA]</scope>
    <source>
        <strain evidence="10 11">UTICA-S1B9</strain>
    </source>
</reference>
<dbReference type="Proteomes" id="UP000239446">
    <property type="component" value="Unassembled WGS sequence"/>
</dbReference>
<dbReference type="PANTHER" id="PTHR47816:SF4">
    <property type="entry name" value="RIBOSOMAL RNA SMALL SUBUNIT METHYLTRANSFERASE C"/>
    <property type="match status" value="1"/>
</dbReference>
<keyword evidence="2 6" id="KW-0698">rRNA processing</keyword>
<dbReference type="STRING" id="930118.SAMN05216429_103200"/>
<keyword evidence="1 6" id="KW-0963">Cytoplasm</keyword>
<keyword evidence="12" id="KW-1185">Reference proteome</keyword>
<dbReference type="InterPro" id="IPR007848">
    <property type="entry name" value="Small_mtfrase_dom"/>
</dbReference>
<dbReference type="AlphaFoldDB" id="A0A2S6G743"/>
<dbReference type="EMBL" id="PTIU01000008">
    <property type="protein sequence ID" value="PPK54986.1"/>
    <property type="molecule type" value="Genomic_DNA"/>
</dbReference>
<feature type="domain" description="Methyltransferase small" evidence="7">
    <location>
        <begin position="172"/>
        <end position="344"/>
    </location>
</feature>
<dbReference type="GO" id="GO:0005737">
    <property type="term" value="C:cytoplasm"/>
    <property type="evidence" value="ECO:0007669"/>
    <property type="project" value="UniProtKB-SubCell"/>
</dbReference>
<gene>
    <name evidence="6" type="primary">rsmC</name>
    <name evidence="10" type="ORF">B0H24_100846</name>
    <name evidence="9" type="ORF">BY455_10846</name>
</gene>